<dbReference type="RefSeq" id="WP_188041939.1">
    <property type="nucleotide sequence ID" value="NZ_JACVHF010000043.1"/>
</dbReference>
<accession>A0ABR7T6X9</accession>
<keyword evidence="1" id="KW-0472">Membrane</keyword>
<reference evidence="2 3" key="1">
    <citation type="submission" date="2020-07" db="EMBL/GenBank/DDBJ databases">
        <title>Draft whole-genome sequence of Heliobacterium chlorum DSM 3682, type strain.</title>
        <authorList>
            <person name="Kyndt J.A."/>
            <person name="Meyer T.E."/>
            <person name="Imhoff J.F."/>
        </authorList>
    </citation>
    <scope>NUCLEOTIDE SEQUENCE [LARGE SCALE GENOMIC DNA]</scope>
    <source>
        <strain evidence="2 3">DSM 3682</strain>
    </source>
</reference>
<gene>
    <name evidence="2" type="ORF">H1S01_18840</name>
</gene>
<evidence type="ECO:0008006" key="4">
    <source>
        <dbReference type="Google" id="ProtNLM"/>
    </source>
</evidence>
<dbReference type="Proteomes" id="UP000617402">
    <property type="component" value="Unassembled WGS sequence"/>
</dbReference>
<keyword evidence="1" id="KW-0812">Transmembrane</keyword>
<feature type="transmembrane region" description="Helical" evidence="1">
    <location>
        <begin position="44"/>
        <end position="61"/>
    </location>
</feature>
<sequence>MREEFEKLITTQITLILLIIVIYTGTGSLITGIISFIAGWNLSIPELLLIGYLEFFALLLLKSFILRNELEELIDSKVEKIQADD</sequence>
<evidence type="ECO:0000313" key="2">
    <source>
        <dbReference type="EMBL" id="MBC9786515.1"/>
    </source>
</evidence>
<proteinExistence type="predicted"/>
<protein>
    <recommendedName>
        <fullName evidence="4">DUF4282 domain-containing protein</fullName>
    </recommendedName>
</protein>
<comment type="caution">
    <text evidence="2">The sequence shown here is derived from an EMBL/GenBank/DDBJ whole genome shotgun (WGS) entry which is preliminary data.</text>
</comment>
<organism evidence="2 3">
    <name type="scientific">Heliobacterium chlorum</name>
    <dbReference type="NCBI Taxonomy" id="2698"/>
    <lineage>
        <taxon>Bacteria</taxon>
        <taxon>Bacillati</taxon>
        <taxon>Bacillota</taxon>
        <taxon>Clostridia</taxon>
        <taxon>Eubacteriales</taxon>
        <taxon>Heliobacteriaceae</taxon>
        <taxon>Heliobacterium</taxon>
    </lineage>
</organism>
<feature type="transmembrane region" description="Helical" evidence="1">
    <location>
        <begin position="12"/>
        <end position="38"/>
    </location>
</feature>
<dbReference type="EMBL" id="JACVHF010000043">
    <property type="protein sequence ID" value="MBC9786515.1"/>
    <property type="molecule type" value="Genomic_DNA"/>
</dbReference>
<evidence type="ECO:0000313" key="3">
    <source>
        <dbReference type="Proteomes" id="UP000617402"/>
    </source>
</evidence>
<keyword evidence="1" id="KW-1133">Transmembrane helix</keyword>
<name>A0ABR7T6X9_HELCL</name>
<keyword evidence="3" id="KW-1185">Reference proteome</keyword>
<evidence type="ECO:0000256" key="1">
    <source>
        <dbReference type="SAM" id="Phobius"/>
    </source>
</evidence>